<evidence type="ECO:0000256" key="2">
    <source>
        <dbReference type="ARBA" id="ARBA00004236"/>
    </source>
</evidence>
<dbReference type="InterPro" id="IPR039808">
    <property type="entry name" value="Cadherin"/>
</dbReference>
<evidence type="ECO:0000256" key="7">
    <source>
        <dbReference type="ARBA" id="ARBA00022729"/>
    </source>
</evidence>
<keyword evidence="3" id="KW-1003">Cell membrane</keyword>
<evidence type="ECO:0000256" key="16">
    <source>
        <dbReference type="SAM" id="MobiDB-lite"/>
    </source>
</evidence>
<dbReference type="PROSITE" id="PS50268">
    <property type="entry name" value="CADHERIN_2"/>
    <property type="match status" value="6"/>
</dbReference>
<dbReference type="Proteomes" id="UP000250572">
    <property type="component" value="Unassembled WGS sequence"/>
</dbReference>
<dbReference type="FunFam" id="2.60.40.60:FF:000022">
    <property type="entry name" value="Cadherin 2"/>
    <property type="match status" value="1"/>
</dbReference>
<dbReference type="SUPFAM" id="SSF49313">
    <property type="entry name" value="Cadherin-like"/>
    <property type="match status" value="6"/>
</dbReference>
<dbReference type="Pfam" id="PF00028">
    <property type="entry name" value="Cadherin"/>
    <property type="match status" value="5"/>
</dbReference>
<gene>
    <name evidence="18" type="ORF">CCH79_00014408</name>
</gene>
<dbReference type="PRINTS" id="PR00205">
    <property type="entry name" value="CADHERIN"/>
</dbReference>
<evidence type="ECO:0000256" key="15">
    <source>
        <dbReference type="PROSITE-ProRule" id="PRU00043"/>
    </source>
</evidence>
<dbReference type="PANTHER" id="PTHR24027:SF432">
    <property type="entry name" value="EGF-LIKE DOMAIN-CONTAINING PROTEIN"/>
    <property type="match status" value="1"/>
</dbReference>
<keyword evidence="6" id="KW-0479">Metal-binding</keyword>
<dbReference type="InterPro" id="IPR002126">
    <property type="entry name" value="Cadherin-like_dom"/>
</dbReference>
<feature type="region of interest" description="Disordered" evidence="16">
    <location>
        <begin position="1"/>
        <end position="32"/>
    </location>
</feature>
<keyword evidence="13" id="KW-1015">Disulfide bond</keyword>
<dbReference type="GO" id="GO:0005509">
    <property type="term" value="F:calcium ion binding"/>
    <property type="evidence" value="ECO:0007669"/>
    <property type="project" value="UniProtKB-UniRule"/>
</dbReference>
<protein>
    <recommendedName>
        <fullName evidence="17">Cadherin domain-containing protein</fullName>
    </recommendedName>
</protein>
<keyword evidence="10" id="KW-0130">Cell adhesion</keyword>
<name>A0A315V5L1_GAMAF</name>
<dbReference type="Gene3D" id="2.60.40.60">
    <property type="entry name" value="Cadherins"/>
    <property type="match status" value="6"/>
</dbReference>
<feature type="domain" description="Cadherin" evidence="17">
    <location>
        <begin position="53"/>
        <end position="84"/>
    </location>
</feature>
<keyword evidence="9 15" id="KW-0106">Calcium</keyword>
<dbReference type="GO" id="GO:0016339">
    <property type="term" value="P:calcium-dependent cell-cell adhesion via plasma membrane cell adhesion molecules"/>
    <property type="evidence" value="ECO:0007669"/>
    <property type="project" value="TreeGrafter"/>
</dbReference>
<feature type="domain" description="Cadherin" evidence="17">
    <location>
        <begin position="465"/>
        <end position="561"/>
    </location>
</feature>
<evidence type="ECO:0000313" key="19">
    <source>
        <dbReference type="Proteomes" id="UP000250572"/>
    </source>
</evidence>
<comment type="subcellular location">
    <subcellularLocation>
        <location evidence="2">Cell membrane</location>
    </subcellularLocation>
    <subcellularLocation>
        <location evidence="1">Membrane</location>
        <topology evidence="1">Single-pass membrane protein</topology>
    </subcellularLocation>
</comment>
<feature type="domain" description="Cadherin" evidence="17">
    <location>
        <begin position="136"/>
        <end position="227"/>
    </location>
</feature>
<sequence>MEAAADRKEGEERGEDVWQGSPGPGVEPATSTSRTKAFIWGVPPQHAPYKALYKLHVLASDGKWEDYTAVTVNVVNKNDESPVFTVNEYYGSVTEELDGSPVFVLQVLGQLTQRDLFTSAIFRQPFGIKNPPKNSGYVLPVPVTASDPDKDADQEALRYSLHGQGAESEFIIDEVTGKIYAQRTLDREERAVWRFVVLATDEGGEGLTGFTDVIINVWDINDNAPIFPCALSCHGDVAENSAIGTSVMEMTATDLDDSAVGQNAVLSYRIVGILDATNAKLGGVPTISEMFSINPTTGTITVGLGGLDREQVESYLLLVEARDGGGMTGTGTATIQITDVNDHAPRFIDHSCQARISENSEPNTQVLELAAEDRDTGENAQLTFSIVAGDQEQKFYMVSHKQEQRGVLRLKKRLDYERHSEQKFNLTLKVEDLDFSSFLHCVVEVEDYNDHTPVFIPHFLSLAPLPEDVSVGTSVARLVASDSDSGQNREITYSLSEDSDPEGLFTIDQSGLLSVARPLDREKTAQHHLVVIATDHGMPALTGSATVQLPLLDVNDNGPEFEAAYSPVVFENVAGPQVVRLNQTSVLLRAVDRDSPENGPPFHFTVPPEYRYGNDFYLQDNLNGTSTLTALRTFDRERQKEFLLPIVMSDSGRPAKTVTSTLTVTIGDQNDHAHVAGEKQISINSHRGRMPTTVLGKVYAPDPDDWDNKTYVFEGHMPSYFILNKRTGFLIIKENTLPGTYQFQVRVSDGVWPDAVSTVTVYVRELRDEAIYNSASLRLADGQGGKADTMKLLGWKFYLSKHISHWAGIQLCSSFKAAVVRVSAQLGSKGNSFRSITQHDYKSAQRSVLAYNVHPRLRMAARSLRNRLTSASMSLQEVILPGCIVSVPPPRDTQAELVNNHSQPSAFQPFLPFHMAIFKDDRKSGAAAGEKRVWIKIEEESGVERQARTEEEKDGRAQR</sequence>
<keyword evidence="14" id="KW-0325">Glycoprotein</keyword>
<feature type="compositionally biased region" description="Basic and acidic residues" evidence="16">
    <location>
        <begin position="1"/>
        <end position="11"/>
    </location>
</feature>
<evidence type="ECO:0000256" key="5">
    <source>
        <dbReference type="ARBA" id="ARBA00022692"/>
    </source>
</evidence>
<keyword evidence="5" id="KW-0812">Transmembrane</keyword>
<feature type="domain" description="Cadherin" evidence="17">
    <location>
        <begin position="348"/>
        <end position="455"/>
    </location>
</feature>
<feature type="domain" description="Cadherin" evidence="17">
    <location>
        <begin position="561"/>
        <end position="693"/>
    </location>
</feature>
<dbReference type="AlphaFoldDB" id="A0A315V5L1"/>
<dbReference type="FunFam" id="2.60.40.60:FF:000119">
    <property type="entry name" value="neural-cadherin isoform X1"/>
    <property type="match status" value="1"/>
</dbReference>
<keyword evidence="19" id="KW-1185">Reference proteome</keyword>
<keyword evidence="7" id="KW-0732">Signal</keyword>
<evidence type="ECO:0000256" key="14">
    <source>
        <dbReference type="ARBA" id="ARBA00023180"/>
    </source>
</evidence>
<organism evidence="18 19">
    <name type="scientific">Gambusia affinis</name>
    <name type="common">Western mosquitofish</name>
    <name type="synonym">Heterandria affinis</name>
    <dbReference type="NCBI Taxonomy" id="33528"/>
    <lineage>
        <taxon>Eukaryota</taxon>
        <taxon>Metazoa</taxon>
        <taxon>Chordata</taxon>
        <taxon>Craniata</taxon>
        <taxon>Vertebrata</taxon>
        <taxon>Euteleostomi</taxon>
        <taxon>Actinopterygii</taxon>
        <taxon>Neopterygii</taxon>
        <taxon>Teleostei</taxon>
        <taxon>Neoteleostei</taxon>
        <taxon>Acanthomorphata</taxon>
        <taxon>Ovalentaria</taxon>
        <taxon>Atherinomorphae</taxon>
        <taxon>Cyprinodontiformes</taxon>
        <taxon>Poeciliidae</taxon>
        <taxon>Poeciliinae</taxon>
        <taxon>Gambusia</taxon>
    </lineage>
</organism>
<dbReference type="EMBL" id="NHOQ01002365">
    <property type="protein sequence ID" value="PWA17318.1"/>
    <property type="molecule type" value="Genomic_DNA"/>
</dbReference>
<dbReference type="FunFam" id="2.60.40.60:FF:000024">
    <property type="entry name" value="FAT atypical cadherin 3"/>
    <property type="match status" value="1"/>
</dbReference>
<dbReference type="GO" id="GO:0016342">
    <property type="term" value="C:catenin complex"/>
    <property type="evidence" value="ECO:0007669"/>
    <property type="project" value="TreeGrafter"/>
</dbReference>
<keyword evidence="11" id="KW-1133">Transmembrane helix</keyword>
<dbReference type="InterPro" id="IPR015919">
    <property type="entry name" value="Cadherin-like_sf"/>
</dbReference>
<dbReference type="GO" id="GO:0008013">
    <property type="term" value="F:beta-catenin binding"/>
    <property type="evidence" value="ECO:0007669"/>
    <property type="project" value="TreeGrafter"/>
</dbReference>
<evidence type="ECO:0000256" key="4">
    <source>
        <dbReference type="ARBA" id="ARBA00022536"/>
    </source>
</evidence>
<evidence type="ECO:0000256" key="10">
    <source>
        <dbReference type="ARBA" id="ARBA00022889"/>
    </source>
</evidence>
<evidence type="ECO:0000256" key="13">
    <source>
        <dbReference type="ARBA" id="ARBA00023157"/>
    </source>
</evidence>
<accession>A0A315V5L1</accession>
<evidence type="ECO:0000256" key="1">
    <source>
        <dbReference type="ARBA" id="ARBA00004167"/>
    </source>
</evidence>
<dbReference type="PROSITE" id="PS00232">
    <property type="entry name" value="CADHERIN_1"/>
    <property type="match status" value="3"/>
</dbReference>
<dbReference type="GO" id="GO:0005912">
    <property type="term" value="C:adherens junction"/>
    <property type="evidence" value="ECO:0007669"/>
    <property type="project" value="TreeGrafter"/>
</dbReference>
<proteinExistence type="predicted"/>
<keyword evidence="12" id="KW-0472">Membrane</keyword>
<dbReference type="InterPro" id="IPR020894">
    <property type="entry name" value="Cadherin_CS"/>
</dbReference>
<dbReference type="STRING" id="33528.ENSGAFP00000024735"/>
<evidence type="ECO:0000256" key="8">
    <source>
        <dbReference type="ARBA" id="ARBA00022737"/>
    </source>
</evidence>
<evidence type="ECO:0000256" key="11">
    <source>
        <dbReference type="ARBA" id="ARBA00022989"/>
    </source>
</evidence>
<evidence type="ECO:0000256" key="12">
    <source>
        <dbReference type="ARBA" id="ARBA00023136"/>
    </source>
</evidence>
<dbReference type="GO" id="GO:0034332">
    <property type="term" value="P:adherens junction organization"/>
    <property type="evidence" value="ECO:0007669"/>
    <property type="project" value="TreeGrafter"/>
</dbReference>
<evidence type="ECO:0000259" key="17">
    <source>
        <dbReference type="PROSITE" id="PS50268"/>
    </source>
</evidence>
<keyword evidence="4" id="KW-0245">EGF-like domain</keyword>
<feature type="region of interest" description="Disordered" evidence="16">
    <location>
        <begin position="940"/>
        <end position="959"/>
    </location>
</feature>
<evidence type="ECO:0000256" key="9">
    <source>
        <dbReference type="ARBA" id="ARBA00022837"/>
    </source>
</evidence>
<dbReference type="GO" id="GO:0000902">
    <property type="term" value="P:cell morphogenesis"/>
    <property type="evidence" value="ECO:0007669"/>
    <property type="project" value="TreeGrafter"/>
</dbReference>
<feature type="domain" description="Cadherin" evidence="17">
    <location>
        <begin position="237"/>
        <end position="347"/>
    </location>
</feature>
<dbReference type="FunFam" id="2.60.40.60:FF:000033">
    <property type="entry name" value="FAT atypical cadherin 1"/>
    <property type="match status" value="1"/>
</dbReference>
<reference evidence="18 19" key="1">
    <citation type="journal article" date="2018" name="G3 (Bethesda)">
        <title>A High-Quality Reference Genome for the Invasive Mosquitofish Gambusia affinis Using a Chicago Library.</title>
        <authorList>
            <person name="Hoffberg S.L."/>
            <person name="Troendle N.J."/>
            <person name="Glenn T.C."/>
            <person name="Mahmud O."/>
            <person name="Louha S."/>
            <person name="Chalopin D."/>
            <person name="Bennetzen J.L."/>
            <person name="Mauricio R."/>
        </authorList>
    </citation>
    <scope>NUCLEOTIDE SEQUENCE [LARGE SCALE GENOMIC DNA]</scope>
    <source>
        <strain evidence="18">NE01/NJP1002.9</strain>
        <tissue evidence="18">Muscle</tissue>
    </source>
</reference>
<evidence type="ECO:0000256" key="3">
    <source>
        <dbReference type="ARBA" id="ARBA00022475"/>
    </source>
</evidence>
<comment type="caution">
    <text evidence="18">The sequence shown here is derived from an EMBL/GenBank/DDBJ whole genome shotgun (WGS) entry which is preliminary data.</text>
</comment>
<keyword evidence="8" id="KW-0677">Repeat</keyword>
<dbReference type="GO" id="GO:0007156">
    <property type="term" value="P:homophilic cell adhesion via plasma membrane adhesion molecules"/>
    <property type="evidence" value="ECO:0007669"/>
    <property type="project" value="InterPro"/>
</dbReference>
<evidence type="ECO:0000313" key="18">
    <source>
        <dbReference type="EMBL" id="PWA17318.1"/>
    </source>
</evidence>
<dbReference type="CDD" id="cd11304">
    <property type="entry name" value="Cadherin_repeat"/>
    <property type="match status" value="5"/>
</dbReference>
<dbReference type="GO" id="GO:0016477">
    <property type="term" value="P:cell migration"/>
    <property type="evidence" value="ECO:0007669"/>
    <property type="project" value="TreeGrafter"/>
</dbReference>
<dbReference type="GO" id="GO:0044331">
    <property type="term" value="P:cell-cell adhesion mediated by cadherin"/>
    <property type="evidence" value="ECO:0007669"/>
    <property type="project" value="TreeGrafter"/>
</dbReference>
<dbReference type="GO" id="GO:0045296">
    <property type="term" value="F:cadherin binding"/>
    <property type="evidence" value="ECO:0007669"/>
    <property type="project" value="TreeGrafter"/>
</dbReference>
<dbReference type="GO" id="GO:0007043">
    <property type="term" value="P:cell-cell junction assembly"/>
    <property type="evidence" value="ECO:0007669"/>
    <property type="project" value="TreeGrafter"/>
</dbReference>
<dbReference type="PANTHER" id="PTHR24027">
    <property type="entry name" value="CADHERIN-23"/>
    <property type="match status" value="1"/>
</dbReference>
<dbReference type="SMART" id="SM00112">
    <property type="entry name" value="CA"/>
    <property type="match status" value="6"/>
</dbReference>
<evidence type="ECO:0000256" key="6">
    <source>
        <dbReference type="ARBA" id="ARBA00022723"/>
    </source>
</evidence>